<dbReference type="OrthoDB" id="10264738at2759"/>
<comment type="catalytic activity">
    <reaction evidence="10">
        <text>O-phospho-L-threonyl-[protein] + H2O = L-threonyl-[protein] + phosphate</text>
        <dbReference type="Rhea" id="RHEA:47004"/>
        <dbReference type="Rhea" id="RHEA-COMP:11060"/>
        <dbReference type="Rhea" id="RHEA-COMP:11605"/>
        <dbReference type="ChEBI" id="CHEBI:15377"/>
        <dbReference type="ChEBI" id="CHEBI:30013"/>
        <dbReference type="ChEBI" id="CHEBI:43474"/>
        <dbReference type="ChEBI" id="CHEBI:61977"/>
        <dbReference type="EC" id="3.1.3.16"/>
    </reaction>
</comment>
<evidence type="ECO:0000256" key="9">
    <source>
        <dbReference type="ARBA" id="ARBA00047761"/>
    </source>
</evidence>
<evidence type="ECO:0000313" key="13">
    <source>
        <dbReference type="Proteomes" id="UP000092124"/>
    </source>
</evidence>
<reference evidence="12 13" key="1">
    <citation type="submission" date="2016-06" db="EMBL/GenBank/DDBJ databases">
        <title>The Draft Genome Sequence and Annotation of the Desert Woodrat Neotoma lepida.</title>
        <authorList>
            <person name="Campbell M."/>
            <person name="Oakeson K.F."/>
            <person name="Yandell M."/>
            <person name="Halpert J.R."/>
            <person name="Dearing D."/>
        </authorList>
    </citation>
    <scope>NUCLEOTIDE SEQUENCE [LARGE SCALE GENOMIC DNA]</scope>
    <source>
        <strain evidence="12">417</strain>
        <tissue evidence="12">Liver</tissue>
    </source>
</reference>
<keyword evidence="5" id="KW-0378">Hydrolase</keyword>
<dbReference type="EC" id="3.1.3.16" evidence="3"/>
<feature type="non-terminal residue" evidence="12">
    <location>
        <position position="62"/>
    </location>
</feature>
<comment type="caution">
    <text evidence="12">The sequence shown here is derived from an EMBL/GenBank/DDBJ whole genome shotgun (WGS) entry which is preliminary data.</text>
</comment>
<dbReference type="SUPFAM" id="SSF81601">
    <property type="entry name" value="Protein serine/threonine phosphatase 2C, C-terminal domain"/>
    <property type="match status" value="1"/>
</dbReference>
<evidence type="ECO:0000256" key="10">
    <source>
        <dbReference type="ARBA" id="ARBA00048336"/>
    </source>
</evidence>
<dbReference type="InterPro" id="IPR036580">
    <property type="entry name" value="PP2C_C_sf"/>
</dbReference>
<evidence type="ECO:0000256" key="1">
    <source>
        <dbReference type="ARBA" id="ARBA00001936"/>
    </source>
</evidence>
<dbReference type="AlphaFoldDB" id="A0A1A6GF31"/>
<evidence type="ECO:0000259" key="11">
    <source>
        <dbReference type="Pfam" id="PF07830"/>
    </source>
</evidence>
<dbReference type="EMBL" id="LZPO01097126">
    <property type="protein sequence ID" value="OBS64863.1"/>
    <property type="molecule type" value="Genomic_DNA"/>
</dbReference>
<comment type="catalytic activity">
    <reaction evidence="9">
        <text>O-phospho-L-seryl-[protein] + H2O = L-seryl-[protein] + phosphate</text>
        <dbReference type="Rhea" id="RHEA:20629"/>
        <dbReference type="Rhea" id="RHEA-COMP:9863"/>
        <dbReference type="Rhea" id="RHEA-COMP:11604"/>
        <dbReference type="ChEBI" id="CHEBI:15377"/>
        <dbReference type="ChEBI" id="CHEBI:29999"/>
        <dbReference type="ChEBI" id="CHEBI:43474"/>
        <dbReference type="ChEBI" id="CHEBI:83421"/>
        <dbReference type="EC" id="3.1.3.16"/>
    </reaction>
</comment>
<comment type="cofactor">
    <cofactor evidence="1">
        <name>Mn(2+)</name>
        <dbReference type="ChEBI" id="CHEBI:29035"/>
    </cofactor>
</comment>
<evidence type="ECO:0000256" key="7">
    <source>
        <dbReference type="ARBA" id="ARBA00022912"/>
    </source>
</evidence>
<dbReference type="Gene3D" id="1.10.10.430">
    <property type="entry name" value="Phosphatase 2C, C-terminal domain suprefamily"/>
    <property type="match status" value="1"/>
</dbReference>
<evidence type="ECO:0000256" key="5">
    <source>
        <dbReference type="ARBA" id="ARBA00022801"/>
    </source>
</evidence>
<keyword evidence="7" id="KW-0904">Protein phosphatase</keyword>
<evidence type="ECO:0000313" key="12">
    <source>
        <dbReference type="EMBL" id="OBS64863.1"/>
    </source>
</evidence>
<comment type="similarity">
    <text evidence="2">Belongs to the PP2C family.</text>
</comment>
<dbReference type="STRING" id="56216.A0A1A6GF31"/>
<organism evidence="12 13">
    <name type="scientific">Neotoma lepida</name>
    <name type="common">Desert woodrat</name>
    <dbReference type="NCBI Taxonomy" id="56216"/>
    <lineage>
        <taxon>Eukaryota</taxon>
        <taxon>Metazoa</taxon>
        <taxon>Chordata</taxon>
        <taxon>Craniata</taxon>
        <taxon>Vertebrata</taxon>
        <taxon>Euteleostomi</taxon>
        <taxon>Mammalia</taxon>
        <taxon>Eutheria</taxon>
        <taxon>Euarchontoglires</taxon>
        <taxon>Glires</taxon>
        <taxon>Rodentia</taxon>
        <taxon>Myomorpha</taxon>
        <taxon>Muroidea</taxon>
        <taxon>Cricetidae</taxon>
        <taxon>Neotominae</taxon>
        <taxon>Neotoma</taxon>
    </lineage>
</organism>
<dbReference type="Pfam" id="PF07830">
    <property type="entry name" value="PP2C_C"/>
    <property type="match status" value="1"/>
</dbReference>
<proteinExistence type="inferred from homology"/>
<dbReference type="GO" id="GO:0000287">
    <property type="term" value="F:magnesium ion binding"/>
    <property type="evidence" value="ECO:0007669"/>
    <property type="project" value="InterPro"/>
</dbReference>
<gene>
    <name evidence="12" type="ORF">A6R68_06612</name>
</gene>
<evidence type="ECO:0000256" key="3">
    <source>
        <dbReference type="ARBA" id="ARBA00013081"/>
    </source>
</evidence>
<feature type="domain" description="Protein serine/threonine phosphatase 2C C-terminal" evidence="11">
    <location>
        <begin position="10"/>
        <end position="54"/>
    </location>
</feature>
<keyword evidence="6" id="KW-0460">Magnesium</keyword>
<evidence type="ECO:0000256" key="6">
    <source>
        <dbReference type="ARBA" id="ARBA00022842"/>
    </source>
</evidence>
<keyword evidence="8" id="KW-0464">Manganese</keyword>
<evidence type="ECO:0000256" key="4">
    <source>
        <dbReference type="ARBA" id="ARBA00022723"/>
    </source>
</evidence>
<dbReference type="GO" id="GO:0030145">
    <property type="term" value="F:manganese ion binding"/>
    <property type="evidence" value="ECO:0007669"/>
    <property type="project" value="InterPro"/>
</dbReference>
<dbReference type="InterPro" id="IPR012911">
    <property type="entry name" value="PP2C_C"/>
</dbReference>
<keyword evidence="4" id="KW-0479">Metal-binding</keyword>
<name>A0A1A6GF31_NEOLE</name>
<sequence>MGSPLTSSSELYSSAQEPPCLNTVFRTLASADIPGLPPGGGLHSKATVIAEAYSKLRETPEE</sequence>
<keyword evidence="13" id="KW-1185">Reference proteome</keyword>
<accession>A0A1A6GF31</accession>
<evidence type="ECO:0000256" key="8">
    <source>
        <dbReference type="ARBA" id="ARBA00023211"/>
    </source>
</evidence>
<dbReference type="Proteomes" id="UP000092124">
    <property type="component" value="Unassembled WGS sequence"/>
</dbReference>
<evidence type="ECO:0000256" key="2">
    <source>
        <dbReference type="ARBA" id="ARBA00006702"/>
    </source>
</evidence>
<dbReference type="GO" id="GO:0004722">
    <property type="term" value="F:protein serine/threonine phosphatase activity"/>
    <property type="evidence" value="ECO:0007669"/>
    <property type="project" value="UniProtKB-EC"/>
</dbReference>
<protein>
    <recommendedName>
        <fullName evidence="3">protein-serine/threonine phosphatase</fullName>
        <ecNumber evidence="3">3.1.3.16</ecNumber>
    </recommendedName>
</protein>